<gene>
    <name evidence="6" type="ORF">AAE3_LOCUS2909</name>
</gene>
<dbReference type="EMBL" id="CACVBS010000030">
    <property type="protein sequence ID" value="CAA7260681.1"/>
    <property type="molecule type" value="Genomic_DNA"/>
</dbReference>
<evidence type="ECO:0000259" key="5">
    <source>
        <dbReference type="Pfam" id="PF20147"/>
    </source>
</evidence>
<dbReference type="SUPFAM" id="SSF56112">
    <property type="entry name" value="Protein kinase-like (PK-like)"/>
    <property type="match status" value="1"/>
</dbReference>
<dbReference type="GO" id="GO:0005576">
    <property type="term" value="C:extracellular region"/>
    <property type="evidence" value="ECO:0007669"/>
    <property type="project" value="UniProtKB-SubCell"/>
</dbReference>
<protein>
    <recommendedName>
        <fullName evidence="5">Crinkler effector protein N-terminal domain-containing protein</fullName>
    </recommendedName>
</protein>
<dbReference type="Gene3D" id="1.10.510.10">
    <property type="entry name" value="Transferase(Phosphotransferase) domain 1"/>
    <property type="match status" value="1"/>
</dbReference>
<feature type="compositionally biased region" description="Polar residues" evidence="4">
    <location>
        <begin position="296"/>
        <end position="308"/>
    </location>
</feature>
<dbReference type="Proteomes" id="UP000467700">
    <property type="component" value="Unassembled WGS sequence"/>
</dbReference>
<proteinExistence type="predicted"/>
<evidence type="ECO:0000256" key="4">
    <source>
        <dbReference type="SAM" id="MobiDB-lite"/>
    </source>
</evidence>
<name>A0A8S0VXF2_CYCAE</name>
<organism evidence="6 7">
    <name type="scientific">Cyclocybe aegerita</name>
    <name type="common">Black poplar mushroom</name>
    <name type="synonym">Agrocybe aegerita</name>
    <dbReference type="NCBI Taxonomy" id="1973307"/>
    <lineage>
        <taxon>Eukaryota</taxon>
        <taxon>Fungi</taxon>
        <taxon>Dikarya</taxon>
        <taxon>Basidiomycota</taxon>
        <taxon>Agaricomycotina</taxon>
        <taxon>Agaricomycetes</taxon>
        <taxon>Agaricomycetidae</taxon>
        <taxon>Agaricales</taxon>
        <taxon>Agaricineae</taxon>
        <taxon>Bolbitiaceae</taxon>
        <taxon>Cyclocybe</taxon>
    </lineage>
</organism>
<comment type="caution">
    <text evidence="6">The sequence shown here is derived from an EMBL/GenBank/DDBJ whole genome shotgun (WGS) entry which is preliminary data.</text>
</comment>
<sequence length="736" mass="82120">MFVNLSPIRYATLADGTIVPHCQQTFFCGIVSPYVRSLAMSLSLNCLVVGDDPDRVFTVEIPKNKNVSILKKLIKEEKAPHLDHVAASDLDLWRVSFPIDDLETELGNIDLAGYPKLSPPSKKLSTFFTDVADDCLHVIAKVPEVQTVVALDPTQLLSLNCFILGDDPDRVFTVEIPKNKNVSILKKLIKEEKAPHLDHVAASDLDLWQVSFPIDDLSSKNPPTVGPKLRAEKFLLDAFSSELDANRIHVVARVPGQGAPSPSSGPPPSAYKFPVLSADQVGRDREKFCSQRKSEAPSNGGNPQTFLNRQDKADGYIPCNRPYGRPTALPLSLLHPIFGEYVDDAENYVPTTDDVQFFLAFVQAMANIYKAEDGRRETLLTIFDDHKIPIKPTMIGRFTTDGDLSIGKFRFLIAEFKNEIGSTAAEPFFQAILYFLEATRNLATQHLNSVLPCMIVLIFGPYVAFAGAAWTDRPTVQMLSPAIPCHYQDTDIKMEGMLVRHLGALRRAIHALDTYYQEYSANPSFPLRNPTHPYPTSFTSWDGSAKRFIYLFHMKGRNLFFGRMDDIDGTAICIKFVARYCKEGHEFLAAKGFAPKLHAVERLPGGLYMVVMDDVSEEYISLFNLIRDNPDFLSEEHLGARNCLSEKVGQCLRQFHQAGFVHGDIRDTNIMVKTLKWGGNDGSFLVVDYDSSGRIKQARYPLNLNTTSVQRPEGATGGAVVEAEHDLEMLDHIWDS</sequence>
<evidence type="ECO:0000256" key="3">
    <source>
        <dbReference type="ARBA" id="ARBA00022525"/>
    </source>
</evidence>
<keyword evidence="3" id="KW-0964">Secreted</keyword>
<dbReference type="AlphaFoldDB" id="A0A8S0VXF2"/>
<dbReference type="InterPro" id="IPR045379">
    <property type="entry name" value="Crinkler_N"/>
</dbReference>
<evidence type="ECO:0000313" key="6">
    <source>
        <dbReference type="EMBL" id="CAA7260681.1"/>
    </source>
</evidence>
<feature type="domain" description="Crinkler effector protein N-terminal" evidence="5">
    <location>
        <begin position="157"/>
        <end position="251"/>
    </location>
</feature>
<keyword evidence="7" id="KW-1185">Reference proteome</keyword>
<evidence type="ECO:0000313" key="7">
    <source>
        <dbReference type="Proteomes" id="UP000467700"/>
    </source>
</evidence>
<dbReference type="InterPro" id="IPR011009">
    <property type="entry name" value="Kinase-like_dom_sf"/>
</dbReference>
<evidence type="ECO:0000256" key="1">
    <source>
        <dbReference type="ARBA" id="ARBA00004340"/>
    </source>
</evidence>
<dbReference type="Pfam" id="PF20147">
    <property type="entry name" value="Crinkler"/>
    <property type="match status" value="2"/>
</dbReference>
<feature type="region of interest" description="Disordered" evidence="4">
    <location>
        <begin position="292"/>
        <end position="311"/>
    </location>
</feature>
<evidence type="ECO:0000256" key="2">
    <source>
        <dbReference type="ARBA" id="ARBA00004613"/>
    </source>
</evidence>
<dbReference type="OrthoDB" id="3261131at2759"/>
<comment type="subcellular location">
    <subcellularLocation>
        <location evidence="1">Host cell</location>
    </subcellularLocation>
    <subcellularLocation>
        <location evidence="2">Secreted</location>
    </subcellularLocation>
</comment>
<feature type="region of interest" description="Disordered" evidence="4">
    <location>
        <begin position="254"/>
        <end position="273"/>
    </location>
</feature>
<accession>A0A8S0VXF2</accession>
<feature type="domain" description="Crinkler effector protein N-terminal" evidence="5">
    <location>
        <begin position="42"/>
        <end position="140"/>
    </location>
</feature>
<reference evidence="6 7" key="1">
    <citation type="submission" date="2020-01" db="EMBL/GenBank/DDBJ databases">
        <authorList>
            <person name="Gupta K D."/>
        </authorList>
    </citation>
    <scope>NUCLEOTIDE SEQUENCE [LARGE SCALE GENOMIC DNA]</scope>
</reference>
<dbReference type="GO" id="GO:0043657">
    <property type="term" value="C:host cell"/>
    <property type="evidence" value="ECO:0007669"/>
    <property type="project" value="UniProtKB-SubCell"/>
</dbReference>